<evidence type="ECO:0000259" key="1">
    <source>
        <dbReference type="PROSITE" id="PS50056"/>
    </source>
</evidence>
<organism evidence="2 3">
    <name type="scientific">Basidiobolus ranarum</name>
    <dbReference type="NCBI Taxonomy" id="34480"/>
    <lineage>
        <taxon>Eukaryota</taxon>
        <taxon>Fungi</taxon>
        <taxon>Fungi incertae sedis</taxon>
        <taxon>Zoopagomycota</taxon>
        <taxon>Entomophthoromycotina</taxon>
        <taxon>Basidiobolomycetes</taxon>
        <taxon>Basidiobolales</taxon>
        <taxon>Basidiobolaceae</taxon>
        <taxon>Basidiobolus</taxon>
    </lineage>
</organism>
<dbReference type="PROSITE" id="PS50056">
    <property type="entry name" value="TYR_PHOSPHATASE_2"/>
    <property type="match status" value="1"/>
</dbReference>
<proteinExistence type="predicted"/>
<gene>
    <name evidence="2" type="ORF">K7432_003790</name>
</gene>
<dbReference type="PANTHER" id="PTHR31126">
    <property type="entry name" value="TYROSINE-PROTEIN PHOSPHATASE"/>
    <property type="match status" value="1"/>
</dbReference>
<evidence type="ECO:0000313" key="2">
    <source>
        <dbReference type="EMBL" id="KAK9766825.1"/>
    </source>
</evidence>
<reference evidence="2 3" key="1">
    <citation type="submission" date="2023-04" db="EMBL/GenBank/DDBJ databases">
        <title>Genome of Basidiobolus ranarum AG-B5.</title>
        <authorList>
            <person name="Stajich J.E."/>
            <person name="Carter-House D."/>
            <person name="Gryganskyi A."/>
        </authorList>
    </citation>
    <scope>NUCLEOTIDE SEQUENCE [LARGE SCALE GENOMIC DNA]</scope>
    <source>
        <strain evidence="2 3">AG-B5</strain>
    </source>
</reference>
<evidence type="ECO:0000313" key="3">
    <source>
        <dbReference type="Proteomes" id="UP001479436"/>
    </source>
</evidence>
<dbReference type="EMBL" id="JASJQH010000120">
    <property type="protein sequence ID" value="KAK9766825.1"/>
    <property type="molecule type" value="Genomic_DNA"/>
</dbReference>
<comment type="caution">
    <text evidence="2">The sequence shown here is derived from an EMBL/GenBank/DDBJ whole genome shotgun (WGS) entry which is preliminary data.</text>
</comment>
<feature type="domain" description="Tyrosine specific protein phosphatases" evidence="1">
    <location>
        <begin position="162"/>
        <end position="248"/>
    </location>
</feature>
<dbReference type="InterPro" id="IPR000387">
    <property type="entry name" value="Tyr_Pase_dom"/>
</dbReference>
<dbReference type="Gene3D" id="3.90.190.10">
    <property type="entry name" value="Protein tyrosine phosphatase superfamily"/>
    <property type="match status" value="1"/>
</dbReference>
<dbReference type="InterPro" id="IPR026893">
    <property type="entry name" value="Tyr/Ser_Pase_IphP-type"/>
</dbReference>
<dbReference type="PROSITE" id="PS00383">
    <property type="entry name" value="TYR_PHOSPHATASE_1"/>
    <property type="match status" value="1"/>
</dbReference>
<protein>
    <recommendedName>
        <fullName evidence="1">Tyrosine specific protein phosphatases domain-containing protein</fullName>
    </recommendedName>
</protein>
<dbReference type="InterPro" id="IPR029021">
    <property type="entry name" value="Prot-tyrosine_phosphatase-like"/>
</dbReference>
<dbReference type="Pfam" id="PF13350">
    <property type="entry name" value="Y_phosphatase3"/>
    <property type="match status" value="1"/>
</dbReference>
<accession>A0ABR2WZD4</accession>
<name>A0ABR2WZD4_9FUNG</name>
<keyword evidence="3" id="KW-1185">Reference proteome</keyword>
<dbReference type="PANTHER" id="PTHR31126:SF1">
    <property type="entry name" value="TYROSINE SPECIFIC PROTEIN PHOSPHATASES DOMAIN-CONTAINING PROTEIN"/>
    <property type="match status" value="1"/>
</dbReference>
<dbReference type="Proteomes" id="UP001479436">
    <property type="component" value="Unassembled WGS sequence"/>
</dbReference>
<dbReference type="InterPro" id="IPR016130">
    <property type="entry name" value="Tyr_Pase_AS"/>
</dbReference>
<sequence>MTKFSTVHNFRDIGVEVNAVGTRLLKENTIFRSARLDDIDEVDLQILVENKNIYTILDLRTEAEGVLNQKLAEQYPVNVQEDVEQSEEDREDILDKVKTSVRKTVKVNLTGNRYKYEAVWKKSSLVDRSLIMFYYLCVSKKKAYMYVASNIIGARGLLGLNEDYLDYSGQQLHMALSLFTEPTNYPILIHCTHGKDRTGLISALVLLIAGIDDKIIISDYSKSREQLEAVNEILSKEMGALGISQDFLESNPEVMIGTLAHIRNKYGGIDSYLDGIGFGNDKRDLIRQNILA</sequence>
<dbReference type="SUPFAM" id="SSF52799">
    <property type="entry name" value="(Phosphotyrosine protein) phosphatases II"/>
    <property type="match status" value="1"/>
</dbReference>